<feature type="region of interest" description="Disordered" evidence="1">
    <location>
        <begin position="701"/>
        <end position="730"/>
    </location>
</feature>
<evidence type="ECO:0000313" key="3">
    <source>
        <dbReference type="Proteomes" id="UP001302812"/>
    </source>
</evidence>
<dbReference type="Proteomes" id="UP001302812">
    <property type="component" value="Unassembled WGS sequence"/>
</dbReference>
<comment type="caution">
    <text evidence="2">The sequence shown here is derived from an EMBL/GenBank/DDBJ whole genome shotgun (WGS) entry which is preliminary data.</text>
</comment>
<accession>A0AAN6TCT0</accession>
<feature type="compositionally biased region" description="Basic residues" evidence="1">
    <location>
        <begin position="707"/>
        <end position="716"/>
    </location>
</feature>
<feature type="region of interest" description="Disordered" evidence="1">
    <location>
        <begin position="740"/>
        <end position="759"/>
    </location>
</feature>
<dbReference type="EMBL" id="MU853344">
    <property type="protein sequence ID" value="KAK4112024.1"/>
    <property type="molecule type" value="Genomic_DNA"/>
</dbReference>
<feature type="compositionally biased region" description="Basic and acidic residues" evidence="1">
    <location>
        <begin position="745"/>
        <end position="754"/>
    </location>
</feature>
<evidence type="ECO:0000313" key="2">
    <source>
        <dbReference type="EMBL" id="KAK4112024.1"/>
    </source>
</evidence>
<protein>
    <submittedName>
        <fullName evidence="2">Uncharacterized protein</fullName>
    </submittedName>
</protein>
<organism evidence="2 3">
    <name type="scientific">Canariomyces notabilis</name>
    <dbReference type="NCBI Taxonomy" id="2074819"/>
    <lineage>
        <taxon>Eukaryota</taxon>
        <taxon>Fungi</taxon>
        <taxon>Dikarya</taxon>
        <taxon>Ascomycota</taxon>
        <taxon>Pezizomycotina</taxon>
        <taxon>Sordariomycetes</taxon>
        <taxon>Sordariomycetidae</taxon>
        <taxon>Sordariales</taxon>
        <taxon>Chaetomiaceae</taxon>
        <taxon>Canariomyces</taxon>
    </lineage>
</organism>
<dbReference type="AlphaFoldDB" id="A0AAN6TCT0"/>
<dbReference type="GeneID" id="89935830"/>
<dbReference type="RefSeq" id="XP_064669594.1">
    <property type="nucleotide sequence ID" value="XM_064811705.1"/>
</dbReference>
<proteinExistence type="predicted"/>
<gene>
    <name evidence="2" type="ORF">N656DRAFT_710842</name>
</gene>
<evidence type="ECO:0000256" key="1">
    <source>
        <dbReference type="SAM" id="MobiDB-lite"/>
    </source>
</evidence>
<feature type="compositionally biased region" description="Acidic residues" evidence="1">
    <location>
        <begin position="930"/>
        <end position="947"/>
    </location>
</feature>
<name>A0AAN6TCT0_9PEZI</name>
<feature type="compositionally biased region" description="Low complexity" evidence="1">
    <location>
        <begin position="918"/>
        <end position="929"/>
    </location>
</feature>
<keyword evidence="3" id="KW-1185">Reference proteome</keyword>
<feature type="region of interest" description="Disordered" evidence="1">
    <location>
        <begin position="883"/>
        <end position="962"/>
    </location>
</feature>
<reference evidence="2" key="1">
    <citation type="journal article" date="2023" name="Mol. Phylogenet. Evol.">
        <title>Genome-scale phylogeny and comparative genomics of the fungal order Sordariales.</title>
        <authorList>
            <person name="Hensen N."/>
            <person name="Bonometti L."/>
            <person name="Westerberg I."/>
            <person name="Brannstrom I.O."/>
            <person name="Guillou S."/>
            <person name="Cros-Aarteil S."/>
            <person name="Calhoun S."/>
            <person name="Haridas S."/>
            <person name="Kuo A."/>
            <person name="Mondo S."/>
            <person name="Pangilinan J."/>
            <person name="Riley R."/>
            <person name="LaButti K."/>
            <person name="Andreopoulos B."/>
            <person name="Lipzen A."/>
            <person name="Chen C."/>
            <person name="Yan M."/>
            <person name="Daum C."/>
            <person name="Ng V."/>
            <person name="Clum A."/>
            <person name="Steindorff A."/>
            <person name="Ohm R.A."/>
            <person name="Martin F."/>
            <person name="Silar P."/>
            <person name="Natvig D.O."/>
            <person name="Lalanne C."/>
            <person name="Gautier V."/>
            <person name="Ament-Velasquez S.L."/>
            <person name="Kruys A."/>
            <person name="Hutchinson M.I."/>
            <person name="Powell A.J."/>
            <person name="Barry K."/>
            <person name="Miller A.N."/>
            <person name="Grigoriev I.V."/>
            <person name="Debuchy R."/>
            <person name="Gladieux P."/>
            <person name="Hiltunen Thoren M."/>
            <person name="Johannesson H."/>
        </authorList>
    </citation>
    <scope>NUCLEOTIDE SEQUENCE</scope>
    <source>
        <strain evidence="2">CBS 508.74</strain>
    </source>
</reference>
<reference evidence="2" key="2">
    <citation type="submission" date="2023-05" db="EMBL/GenBank/DDBJ databases">
        <authorList>
            <consortium name="Lawrence Berkeley National Laboratory"/>
            <person name="Steindorff A."/>
            <person name="Hensen N."/>
            <person name="Bonometti L."/>
            <person name="Westerberg I."/>
            <person name="Brannstrom I.O."/>
            <person name="Guillou S."/>
            <person name="Cros-Aarteil S."/>
            <person name="Calhoun S."/>
            <person name="Haridas S."/>
            <person name="Kuo A."/>
            <person name="Mondo S."/>
            <person name="Pangilinan J."/>
            <person name="Riley R."/>
            <person name="Labutti K."/>
            <person name="Andreopoulos B."/>
            <person name="Lipzen A."/>
            <person name="Chen C."/>
            <person name="Yanf M."/>
            <person name="Daum C."/>
            <person name="Ng V."/>
            <person name="Clum A."/>
            <person name="Ohm R."/>
            <person name="Martin F."/>
            <person name="Silar P."/>
            <person name="Natvig D."/>
            <person name="Lalanne C."/>
            <person name="Gautier V."/>
            <person name="Ament-Velasquez S.L."/>
            <person name="Kruys A."/>
            <person name="Hutchinson M.I."/>
            <person name="Powell A.J."/>
            <person name="Barry K."/>
            <person name="Miller A.N."/>
            <person name="Grigoriev I.V."/>
            <person name="Debuchy R."/>
            <person name="Gladieux P."/>
            <person name="Thoren M.H."/>
            <person name="Johannesson H."/>
        </authorList>
    </citation>
    <scope>NUCLEOTIDE SEQUENCE</scope>
    <source>
        <strain evidence="2">CBS 508.74</strain>
    </source>
</reference>
<sequence>MRGPDRTTASSYKGRRMLPLAEELERIVTFLKAEDVDRCVDWKTNFEEVVSYLEWLAHGDEDHQLQNAGLSTRTIFDDAVTKAKAHALFEKHCYDPVPLDISSLKLPKGALLSTRLRWMAKASDWPLPCHSPVPDQSELLPRAIPPRPPSPVNRILLDNPDSSECYKTFTKDEKKWWDRIGGALRTIPTDASRLERNNLAYIESQAFDAFSARDSIGWIRRDPATGMTLLPDDTLVAAGNAQHWARERGARRAGLQQMLRAFRNPNARIELDRPRPGLVFPVDAATLRAVCRSVNGPQWTPIAVDKSLLPGNSAEGPWESMDPMHTTVYCVSYFETLRKIRERAMLAMEAASTLPVKLPKNLANGGPFVWRAIDSEEQARQDLPRECLKTLRILKQANRRAPRPLLQEVLDQASQAQKGGFDFQQKIPGVNLASDEWEQDGSERHPRPLDSQEIQWLRFLAGECVNAKTWNGRFVPDTPREKYRLFLIFARRVQKLLDDKKPKALFGRADARVEVEQLLAAIKAGKDSSPVTKCEFQPFDACSWLDRMDKSGHVRFYLDPACYGVVQRPPAEYFPEHRVLWPKKQDPNVRPSYLGYIADWRDVVPGGNSEGGALPDIDKGSAIYNFFASLGFRLGHTIYATTTTTSTTPIITRHLRSHLRSAILEWDHACKSARHTPEPKPPTKERLTTLRTAIIDELSANATMLHPSRRRERLNRRTNQSDDGETADDLVRDHNWDWAALGSDDGQRSNEQRQRQRHRQFWSIDRWPAAAAQVKQEREEPPTMTIRALQPDDVMAAAQAADPTDRRYMRPKLRPYGEEDKVLYRPGPAVYPIGDTRLQRLAVERRITEMPTATATLVNALSSWLVNPLSRFAWKEEKKAAKYRADEDPEGGKLPPVSLDQVPRSWDPEGEWERRMQQEAPAAAAQNEQQDGDQDVDMQEDEDEDEDGLKNVDVAMTGMGQA</sequence>